<sequence>MAREQTSRSFLDVPPEIRMLVYDLLLGDRVCWINFSWDRTVRSGIIGLLAILRVSKQVHAEARRVLRVRTLRINKFDSFDFPLLPRIPSLISKYSYMIEKLLISFQNREFSRLIKQTEGLSCESQLLIGVQEIITCLPKLQSVVLTCDDVSWLGPYEEWTARLAQVLKEPLRNFDHITATVKEPSRWLLMGAQVEIKFLKRTDRGKKWENNYAKFKGTKVLLDVIDSRNSHSIRWLTVDEVDK</sequence>
<protein>
    <submittedName>
        <fullName evidence="1">Uncharacterized protein</fullName>
    </submittedName>
</protein>
<evidence type="ECO:0000313" key="2">
    <source>
        <dbReference type="Proteomes" id="UP001172386"/>
    </source>
</evidence>
<reference evidence="1" key="1">
    <citation type="submission" date="2022-10" db="EMBL/GenBank/DDBJ databases">
        <title>Culturing micro-colonial fungi from biological soil crusts in the Mojave desert and describing Neophaeococcomyces mojavensis, and introducing the new genera and species Taxawa tesnikishii.</title>
        <authorList>
            <person name="Kurbessoian T."/>
            <person name="Stajich J.E."/>
        </authorList>
    </citation>
    <scope>NUCLEOTIDE SEQUENCE</scope>
    <source>
        <strain evidence="1">JES_112</strain>
    </source>
</reference>
<evidence type="ECO:0000313" key="1">
    <source>
        <dbReference type="EMBL" id="KAJ9652528.1"/>
    </source>
</evidence>
<comment type="caution">
    <text evidence="1">The sequence shown here is derived from an EMBL/GenBank/DDBJ whole genome shotgun (WGS) entry which is preliminary data.</text>
</comment>
<name>A0ACC2ZXZ4_9EURO</name>
<gene>
    <name evidence="1" type="ORF">H2198_008203</name>
</gene>
<dbReference type="Proteomes" id="UP001172386">
    <property type="component" value="Unassembled WGS sequence"/>
</dbReference>
<organism evidence="1 2">
    <name type="scientific">Neophaeococcomyces mojaviensis</name>
    <dbReference type="NCBI Taxonomy" id="3383035"/>
    <lineage>
        <taxon>Eukaryota</taxon>
        <taxon>Fungi</taxon>
        <taxon>Dikarya</taxon>
        <taxon>Ascomycota</taxon>
        <taxon>Pezizomycotina</taxon>
        <taxon>Eurotiomycetes</taxon>
        <taxon>Chaetothyriomycetidae</taxon>
        <taxon>Chaetothyriales</taxon>
        <taxon>Chaetothyriales incertae sedis</taxon>
        <taxon>Neophaeococcomyces</taxon>
    </lineage>
</organism>
<keyword evidence="2" id="KW-1185">Reference proteome</keyword>
<proteinExistence type="predicted"/>
<dbReference type="EMBL" id="JAPDRQ010000194">
    <property type="protein sequence ID" value="KAJ9652528.1"/>
    <property type="molecule type" value="Genomic_DNA"/>
</dbReference>
<accession>A0ACC2ZXZ4</accession>